<proteinExistence type="predicted"/>
<organism evidence="2 3">
    <name type="scientific">Nocardia yunnanensis</name>
    <dbReference type="NCBI Taxonomy" id="2382165"/>
    <lineage>
        <taxon>Bacteria</taxon>
        <taxon>Bacillati</taxon>
        <taxon>Actinomycetota</taxon>
        <taxon>Actinomycetes</taxon>
        <taxon>Mycobacteriales</taxon>
        <taxon>Nocardiaceae</taxon>
        <taxon>Nocardia</taxon>
    </lineage>
</organism>
<reference evidence="2 3" key="1">
    <citation type="submission" date="2018-09" db="EMBL/GenBank/DDBJ databases">
        <title>Nocardia yunnanensis sp. nov., an actinomycete isolated from a soil sample.</title>
        <authorList>
            <person name="Zhang J."/>
        </authorList>
    </citation>
    <scope>NUCLEOTIDE SEQUENCE [LARGE SCALE GENOMIC DNA]</scope>
    <source>
        <strain evidence="2 3">CFHS0054</strain>
    </source>
</reference>
<keyword evidence="1" id="KW-0812">Transmembrane</keyword>
<evidence type="ECO:0000313" key="3">
    <source>
        <dbReference type="Proteomes" id="UP000267164"/>
    </source>
</evidence>
<gene>
    <name evidence="2" type="ORF">D7D52_31945</name>
</gene>
<keyword evidence="1" id="KW-1133">Transmembrane helix</keyword>
<dbReference type="KEGG" id="nyu:D7D52_31945"/>
<keyword evidence="1" id="KW-0472">Membrane</keyword>
<dbReference type="AlphaFoldDB" id="A0A386ZM69"/>
<feature type="transmembrane region" description="Helical" evidence="1">
    <location>
        <begin position="18"/>
        <end position="39"/>
    </location>
</feature>
<dbReference type="EMBL" id="CP032568">
    <property type="protein sequence ID" value="AYF77665.1"/>
    <property type="molecule type" value="Genomic_DNA"/>
</dbReference>
<evidence type="ECO:0000256" key="1">
    <source>
        <dbReference type="SAM" id="Phobius"/>
    </source>
</evidence>
<dbReference type="Proteomes" id="UP000267164">
    <property type="component" value="Chromosome"/>
</dbReference>
<sequence>MLAHADGTVLVSVRRQNWAVFAIGATLVVLFAIGLAVLVSTVTFDDETPNPPAAVPNCQPFCEAPR</sequence>
<dbReference type="OrthoDB" id="9942634at2"/>
<keyword evidence="3" id="KW-1185">Reference proteome</keyword>
<accession>A0A386ZM69</accession>
<protein>
    <submittedName>
        <fullName evidence="2">Uncharacterized protein</fullName>
    </submittedName>
</protein>
<evidence type="ECO:0000313" key="2">
    <source>
        <dbReference type="EMBL" id="AYF77665.1"/>
    </source>
</evidence>
<name>A0A386ZM69_9NOCA</name>